<name>A0ABW9HC54_9PSED</name>
<keyword evidence="3 5" id="KW-0732">Signal</keyword>
<protein>
    <submittedName>
        <fullName evidence="7">Fimbrial protein</fullName>
    </submittedName>
</protein>
<gene>
    <name evidence="7" type="ORF">ACKKH4_19225</name>
</gene>
<evidence type="ECO:0000256" key="2">
    <source>
        <dbReference type="ARBA" id="ARBA00006671"/>
    </source>
</evidence>
<keyword evidence="8" id="KW-1185">Reference proteome</keyword>
<accession>A0ABW9HC54</accession>
<dbReference type="PANTHER" id="PTHR33420:SF3">
    <property type="entry name" value="FIMBRIAL SUBUNIT ELFA"/>
    <property type="match status" value="1"/>
</dbReference>
<evidence type="ECO:0000256" key="5">
    <source>
        <dbReference type="SAM" id="SignalP"/>
    </source>
</evidence>
<organism evidence="7 8">
    <name type="scientific">Pseudomonas monachiensis</name>
    <dbReference type="NCBI Taxonomy" id="3060212"/>
    <lineage>
        <taxon>Bacteria</taxon>
        <taxon>Pseudomonadati</taxon>
        <taxon>Pseudomonadota</taxon>
        <taxon>Gammaproteobacteria</taxon>
        <taxon>Pseudomonadales</taxon>
        <taxon>Pseudomonadaceae</taxon>
        <taxon>Pseudomonas</taxon>
    </lineage>
</organism>
<comment type="subcellular location">
    <subcellularLocation>
        <location evidence="1">Fimbrium</location>
    </subcellularLocation>
</comment>
<comment type="similarity">
    <text evidence="2">Belongs to the fimbrial protein family.</text>
</comment>
<dbReference type="Pfam" id="PF00419">
    <property type="entry name" value="Fimbrial"/>
    <property type="match status" value="1"/>
</dbReference>
<reference evidence="7 8" key="1">
    <citation type="submission" date="2024-12" db="EMBL/GenBank/DDBJ databases">
        <title>Pseudomonas species isolated from Lotus nodules promote plant growth.</title>
        <authorList>
            <person name="Yu Y.-H."/>
            <person name="Kurtenbach J."/>
            <person name="Crosbie D."/>
            <person name="Brachmann A."/>
            <person name="Marin M."/>
        </authorList>
    </citation>
    <scope>NUCLEOTIDE SEQUENCE [LARGE SCALE GENOMIC DNA]</scope>
    <source>
        <strain evidence="7 8">PLb12A</strain>
    </source>
</reference>
<feature type="domain" description="Fimbrial-type adhesion" evidence="6">
    <location>
        <begin position="28"/>
        <end position="181"/>
    </location>
</feature>
<sequence length="183" mass="18952">MKTSLFALPLALGMGLAATSAFAADGRINFTGNINSATCPIEIVNPDNGNVSNLVSLGWVDSTDFKGINTVAGERAFQMRVTPGSACVLDPAKLDATITFNSVYGGGGNHYGLKPTGTPAKGVAVAIKDASGNYVENGDTSVIYQLDETNPTLMDFTAMYIATAATVIPGPADSDVEFTLHIN</sequence>
<evidence type="ECO:0000313" key="7">
    <source>
        <dbReference type="EMBL" id="MFM9519369.1"/>
    </source>
</evidence>
<dbReference type="SUPFAM" id="SSF49401">
    <property type="entry name" value="Bacterial adhesins"/>
    <property type="match status" value="1"/>
</dbReference>
<dbReference type="RefSeq" id="WP_409078951.1">
    <property type="nucleotide sequence ID" value="NZ_CP178857.1"/>
</dbReference>
<dbReference type="Proteomes" id="UP001631987">
    <property type="component" value="Unassembled WGS sequence"/>
</dbReference>
<comment type="caution">
    <text evidence="7">The sequence shown here is derived from an EMBL/GenBank/DDBJ whole genome shotgun (WGS) entry which is preliminary data.</text>
</comment>
<evidence type="ECO:0000313" key="8">
    <source>
        <dbReference type="Proteomes" id="UP001631987"/>
    </source>
</evidence>
<dbReference type="InterPro" id="IPR036937">
    <property type="entry name" value="Adhesion_dom_fimbrial_sf"/>
</dbReference>
<dbReference type="EMBL" id="JBJVNW010000010">
    <property type="protein sequence ID" value="MFM9519369.1"/>
    <property type="molecule type" value="Genomic_DNA"/>
</dbReference>
<dbReference type="InterPro" id="IPR000259">
    <property type="entry name" value="Adhesion_dom_fimbrial"/>
</dbReference>
<keyword evidence="4" id="KW-0281">Fimbrium</keyword>
<evidence type="ECO:0000256" key="4">
    <source>
        <dbReference type="ARBA" id="ARBA00023263"/>
    </source>
</evidence>
<dbReference type="Gene3D" id="2.60.40.1090">
    <property type="entry name" value="Fimbrial-type adhesion domain"/>
    <property type="match status" value="1"/>
</dbReference>
<feature type="signal peptide" evidence="5">
    <location>
        <begin position="1"/>
        <end position="23"/>
    </location>
</feature>
<dbReference type="InterPro" id="IPR050263">
    <property type="entry name" value="Bact_Fimbrial_Adh_Pro"/>
</dbReference>
<evidence type="ECO:0000259" key="6">
    <source>
        <dbReference type="Pfam" id="PF00419"/>
    </source>
</evidence>
<dbReference type="PANTHER" id="PTHR33420">
    <property type="entry name" value="FIMBRIAL SUBUNIT ELFA-RELATED"/>
    <property type="match status" value="1"/>
</dbReference>
<proteinExistence type="inferred from homology"/>
<dbReference type="InterPro" id="IPR008966">
    <property type="entry name" value="Adhesion_dom_sf"/>
</dbReference>
<feature type="chain" id="PRO_5046206394" evidence="5">
    <location>
        <begin position="24"/>
        <end position="183"/>
    </location>
</feature>
<evidence type="ECO:0000256" key="1">
    <source>
        <dbReference type="ARBA" id="ARBA00004561"/>
    </source>
</evidence>
<evidence type="ECO:0000256" key="3">
    <source>
        <dbReference type="ARBA" id="ARBA00022729"/>
    </source>
</evidence>